<feature type="transmembrane region" description="Helical" evidence="1">
    <location>
        <begin position="47"/>
        <end position="70"/>
    </location>
</feature>
<keyword evidence="3" id="KW-1185">Reference proteome</keyword>
<evidence type="ECO:0000313" key="2">
    <source>
        <dbReference type="EMBL" id="MBD8526981.1"/>
    </source>
</evidence>
<comment type="caution">
    <text evidence="2">The sequence shown here is derived from an EMBL/GenBank/DDBJ whole genome shotgun (WGS) entry which is preliminary data.</text>
</comment>
<keyword evidence="1" id="KW-0472">Membrane</keyword>
<feature type="transmembrane region" description="Helical" evidence="1">
    <location>
        <begin position="76"/>
        <end position="96"/>
    </location>
</feature>
<evidence type="ECO:0000256" key="1">
    <source>
        <dbReference type="SAM" id="Phobius"/>
    </source>
</evidence>
<evidence type="ECO:0000313" key="3">
    <source>
        <dbReference type="Proteomes" id="UP000613768"/>
    </source>
</evidence>
<protein>
    <submittedName>
        <fullName evidence="2">Uncharacterized protein</fullName>
    </submittedName>
</protein>
<dbReference type="Proteomes" id="UP000613768">
    <property type="component" value="Unassembled WGS sequence"/>
</dbReference>
<keyword evidence="1" id="KW-0812">Transmembrane</keyword>
<keyword evidence="1" id="KW-1133">Transmembrane helix</keyword>
<feature type="transmembrane region" description="Helical" evidence="1">
    <location>
        <begin position="6"/>
        <end position="26"/>
    </location>
</feature>
<gene>
    <name evidence="2" type="ORF">IFO71_14665</name>
</gene>
<accession>A0AAW3ZLQ5</accession>
<dbReference type="RefSeq" id="WP_192030403.1">
    <property type="nucleotide sequence ID" value="NZ_JACYTR010000037.1"/>
</dbReference>
<proteinExistence type="predicted"/>
<reference evidence="2 3" key="1">
    <citation type="submission" date="2020-09" db="EMBL/GenBank/DDBJ databases">
        <title>Pseudoxanthomonas sp. CAU 1598 isolated from sand of Yaerae Beach.</title>
        <authorList>
            <person name="Kim W."/>
        </authorList>
    </citation>
    <scope>NUCLEOTIDE SEQUENCE [LARGE SCALE GENOMIC DNA]</scope>
    <source>
        <strain evidence="2 3">CAU 1598</strain>
    </source>
</reference>
<name>A0AAW3ZLQ5_9GAMM</name>
<organism evidence="2 3">
    <name type="scientific">Pseudomarimonas arenosa</name>
    <dbReference type="NCBI Taxonomy" id="2774145"/>
    <lineage>
        <taxon>Bacteria</taxon>
        <taxon>Pseudomonadati</taxon>
        <taxon>Pseudomonadota</taxon>
        <taxon>Gammaproteobacteria</taxon>
        <taxon>Lysobacterales</taxon>
        <taxon>Lysobacteraceae</taxon>
        <taxon>Pseudomarimonas</taxon>
    </lineage>
</organism>
<sequence>MDAKTVASLIVVLAALPTGLLGLLVATGKWLPAKLARSPNCERIRPWLITIFAVAAVGLAIIGIALISVAPATLKPLIHAVSGVMVIATLICSIQVQRLSTK</sequence>
<dbReference type="EMBL" id="JACYTR010000037">
    <property type="protein sequence ID" value="MBD8526981.1"/>
    <property type="molecule type" value="Genomic_DNA"/>
</dbReference>
<dbReference type="AlphaFoldDB" id="A0AAW3ZLQ5"/>